<gene>
    <name evidence="1" type="primary">ntrX</name>
    <name evidence="1" type="ORF">NCTC11421_03490</name>
</gene>
<dbReference type="AlphaFoldDB" id="A0A379B0C6"/>
<protein>
    <submittedName>
        <fullName evidence="1">Nitrogen assimilation regulatory protein NtrX</fullName>
    </submittedName>
</protein>
<organism evidence="1">
    <name type="scientific">Neisseria gonorrhoeae</name>
    <dbReference type="NCBI Taxonomy" id="485"/>
    <lineage>
        <taxon>Bacteria</taxon>
        <taxon>Pseudomonadati</taxon>
        <taxon>Pseudomonadota</taxon>
        <taxon>Betaproteobacteria</taxon>
        <taxon>Neisseriales</taxon>
        <taxon>Neisseriaceae</taxon>
        <taxon>Neisseria</taxon>
    </lineage>
</organism>
<dbReference type="Gene3D" id="3.40.50.2300">
    <property type="match status" value="1"/>
</dbReference>
<proteinExistence type="predicted"/>
<evidence type="ECO:0000313" key="1">
    <source>
        <dbReference type="EMBL" id="SUB32064.1"/>
    </source>
</evidence>
<dbReference type="SUPFAM" id="SSF52172">
    <property type="entry name" value="CheY-like"/>
    <property type="match status" value="1"/>
</dbReference>
<accession>A0A379B0C6</accession>
<sequence length="65" mass="7360">MRSSDILIVDDEVGIRDLLSEILQDEGYSVALAEMPKRRASCAIRRARQWCCWIFGCPIATVSPF</sequence>
<name>A0A379B0C6_NEIGO</name>
<reference evidence="1" key="1">
    <citation type="submission" date="2018-06" db="EMBL/GenBank/DDBJ databases">
        <authorList>
            <consortium name="Pathogen Informatics"/>
            <person name="Doyle S."/>
        </authorList>
    </citation>
    <scope>NUCLEOTIDE SEQUENCE [LARGE SCALE GENOMIC DNA]</scope>
    <source>
        <strain evidence="1">NCTC11421</strain>
    </source>
</reference>
<dbReference type="EMBL" id="UGRI01000002">
    <property type="protein sequence ID" value="SUB32064.1"/>
    <property type="molecule type" value="Genomic_DNA"/>
</dbReference>
<dbReference type="InterPro" id="IPR011006">
    <property type="entry name" value="CheY-like_superfamily"/>
</dbReference>